<feature type="region of interest" description="Disordered" evidence="5">
    <location>
        <begin position="282"/>
        <end position="369"/>
    </location>
</feature>
<keyword evidence="3" id="KW-0677">Repeat</keyword>
<evidence type="ECO:0000256" key="1">
    <source>
        <dbReference type="ARBA" id="ARBA00004123"/>
    </source>
</evidence>
<feature type="region of interest" description="Disordered" evidence="5">
    <location>
        <begin position="832"/>
        <end position="851"/>
    </location>
</feature>
<dbReference type="Gene3D" id="3.90.1680.10">
    <property type="entry name" value="SOS response associated peptidase-like"/>
    <property type="match status" value="1"/>
</dbReference>
<dbReference type="PANTHER" id="PTHR12765">
    <property type="entry name" value="RED PROTEIN IK FACTOR CYTOKINE IK"/>
    <property type="match status" value="1"/>
</dbReference>
<dbReference type="Pfam" id="PF07808">
    <property type="entry name" value="RED_N"/>
    <property type="match status" value="1"/>
</dbReference>
<evidence type="ECO:0000256" key="3">
    <source>
        <dbReference type="ARBA" id="ARBA00022737"/>
    </source>
</evidence>
<feature type="compositionally biased region" description="Basic and acidic residues" evidence="5">
    <location>
        <begin position="316"/>
        <end position="327"/>
    </location>
</feature>
<evidence type="ECO:0000256" key="5">
    <source>
        <dbReference type="SAM" id="MobiDB-lite"/>
    </source>
</evidence>
<accession>A0ABQ7YBP4</accession>
<dbReference type="InterPro" id="IPR036590">
    <property type="entry name" value="SRAP-like"/>
</dbReference>
<keyword evidence="9" id="KW-1185">Reference proteome</keyword>
<feature type="region of interest" description="Disordered" evidence="5">
    <location>
        <begin position="1036"/>
        <end position="1094"/>
    </location>
</feature>
<feature type="compositionally biased region" description="Low complexity" evidence="5">
    <location>
        <begin position="1056"/>
        <end position="1065"/>
    </location>
</feature>
<feature type="domain" description="Protein RED C-terminal" evidence="6">
    <location>
        <begin position="972"/>
        <end position="1078"/>
    </location>
</feature>
<feature type="region of interest" description="Disordered" evidence="5">
    <location>
        <begin position="387"/>
        <end position="418"/>
    </location>
</feature>
<comment type="subcellular location">
    <subcellularLocation>
        <location evidence="1">Nucleus</location>
    </subcellularLocation>
</comment>
<reference evidence="8 9" key="1">
    <citation type="submission" date="2021-05" db="EMBL/GenBank/DDBJ databases">
        <title>Genome Assembly of Synthetic Allotetraploid Brassica napus Reveals Homoeologous Exchanges between Subgenomes.</title>
        <authorList>
            <person name="Davis J.T."/>
        </authorList>
    </citation>
    <scope>NUCLEOTIDE SEQUENCE [LARGE SCALE GENOMIC DNA]</scope>
    <source>
        <strain evidence="9">cv. Da-Ae</strain>
        <tissue evidence="8">Seedling</tissue>
    </source>
</reference>
<dbReference type="SUPFAM" id="SSF143081">
    <property type="entry name" value="BB1717-like"/>
    <property type="match status" value="1"/>
</dbReference>
<feature type="region of interest" description="Disordered" evidence="5">
    <location>
        <begin position="450"/>
        <end position="507"/>
    </location>
</feature>
<evidence type="ECO:0000259" key="6">
    <source>
        <dbReference type="Pfam" id="PF07807"/>
    </source>
</evidence>
<comment type="caution">
    <text evidence="8">The sequence shown here is derived from an EMBL/GenBank/DDBJ whole genome shotgun (WGS) entry which is preliminary data.</text>
</comment>
<evidence type="ECO:0000313" key="9">
    <source>
        <dbReference type="Proteomes" id="UP000824890"/>
    </source>
</evidence>
<dbReference type="InterPro" id="IPR012492">
    <property type="entry name" value="RED_C"/>
</dbReference>
<feature type="compositionally biased region" description="Basic and acidic residues" evidence="5">
    <location>
        <begin position="461"/>
        <end position="495"/>
    </location>
</feature>
<dbReference type="EMBL" id="JAGKQM010000018">
    <property type="protein sequence ID" value="KAH0865624.1"/>
    <property type="molecule type" value="Genomic_DNA"/>
</dbReference>
<dbReference type="Pfam" id="PF02586">
    <property type="entry name" value="SRAP"/>
    <property type="match status" value="1"/>
</dbReference>
<dbReference type="Proteomes" id="UP000824890">
    <property type="component" value="Unassembled WGS sequence"/>
</dbReference>
<feature type="region of interest" description="Disordered" evidence="5">
    <location>
        <begin position="746"/>
        <end position="771"/>
    </location>
</feature>
<dbReference type="InterPro" id="IPR003738">
    <property type="entry name" value="SRAP"/>
</dbReference>
<evidence type="ECO:0008006" key="10">
    <source>
        <dbReference type="Google" id="ProtNLM"/>
    </source>
</evidence>
<evidence type="ECO:0000256" key="2">
    <source>
        <dbReference type="ARBA" id="ARBA00006660"/>
    </source>
</evidence>
<dbReference type="InterPro" id="IPR039896">
    <property type="entry name" value="Red-like"/>
</dbReference>
<evidence type="ECO:0000259" key="7">
    <source>
        <dbReference type="Pfam" id="PF07808"/>
    </source>
</evidence>
<organism evidence="8 9">
    <name type="scientific">Brassica napus</name>
    <name type="common">Rape</name>
    <dbReference type="NCBI Taxonomy" id="3708"/>
    <lineage>
        <taxon>Eukaryota</taxon>
        <taxon>Viridiplantae</taxon>
        <taxon>Streptophyta</taxon>
        <taxon>Embryophyta</taxon>
        <taxon>Tracheophyta</taxon>
        <taxon>Spermatophyta</taxon>
        <taxon>Magnoliopsida</taxon>
        <taxon>eudicotyledons</taxon>
        <taxon>Gunneridae</taxon>
        <taxon>Pentapetalae</taxon>
        <taxon>rosids</taxon>
        <taxon>malvids</taxon>
        <taxon>Brassicales</taxon>
        <taxon>Brassicaceae</taxon>
        <taxon>Brassiceae</taxon>
        <taxon>Brassica</taxon>
    </lineage>
</organism>
<keyword evidence="4" id="KW-0539">Nucleus</keyword>
<sequence>MVQLKDTYTREKVIVVAFGIDIQENMFEEVEKIGREIERDVSLKKKEKQNFSFLFDCGSSQHCCFCRLYSYRPSYNVAPGSYMPVLRRDKDGVAVHCMKWGLVPGFTKKTDKPDFFKMFNARSESVAEKASFRRLLPKNRCLVAVDGFYEWKKEGSKKQPYYIHFKDERPLVFAALFDSWQNSGGETLYTFTILTTASSSALDWLHDRMPVILGDKDSVDTWLDDPSASKLQPLLAPYEKSDLVWYPVTSAIGKLSFDGPECIQQIPLKASQNSLISKFFSAKQPKTEERDKETIPAGPKEEPLLEGVLVSDSNDDEIKQVDEEKAEALVGESSAIASHPESVKKEVEEGTYGEGESVETGGLELTGKSSGRKRDYELFSAQEKPWKQQQSVVVRLQDDKSCGKHGRKKQGKGNSKETQSTLHFFFDENLFVHKSIYEEDVVLRANMLKSRSNPMSSSKSNYKEKIAAARRKEEKSEESDSLKYRDRAKERRENQNPDYDPSELGSFHAVAPPGAVDIRAADALKLSIENSKYLGGDVEHTHLVKGLDYALLNKVRSEIDKKPDAEDDGGSGKASAPKEDQRVTFRTAAAKSVYQWIVKPQTIIKSNELFLPGRMTFVYDMNWLKSPFKSCFCKIRSNKRKKVEYCYLLLSIGSQVSKTQLSQLTSEGGYTHDIPTTLYRSKADCPLPDVRIFLTPCCIGLLDPEDFLGLCTELVTVNVDGSVLDRIAKIMTYLRLGSTGKVLKKKKKEKDGKGKTSTIAHGYDEDNNQSKIENGSKNIIQREVLPPPPPPPLPAGINHMDLSNKEEVPPVARAEEDDIFVGDGVDYTVPGKDLTLSPISEDMEESPRDKEKVSYFAEPVYGPVQPTAGQEWQDISGYGEMHTQGLATEYPGEWQDYQYAEQTGYQEQYLQPGMEGYVAQPETDILQDPQLMSQEEKDRGLGSVFKRDDQRLQQLREKDAREKDPTFVSESYSECYPGYQEYNHEVVGSDEEADLSKMDMGGKAKGGLHRWDFETEEEWEKYNEQKEAMPKAAFQFGVKMQDGRKTKKQNRDQKLNNELNKINKIMTRKKMEKEGGDVASLDAYDSQTPKRSKH</sequence>
<gene>
    <name evidence="8" type="ORF">HID58_082835</name>
</gene>
<proteinExistence type="inferred from homology"/>
<protein>
    <recommendedName>
        <fullName evidence="10">Embryonic stem cell-specific 5-hydroxymethylcytosine-binding protein</fullName>
    </recommendedName>
</protein>
<name>A0ABQ7YBP4_BRANA</name>
<comment type="similarity">
    <text evidence="2">Belongs to the RED family.</text>
</comment>
<dbReference type="Pfam" id="PF07807">
    <property type="entry name" value="RED_C"/>
    <property type="match status" value="1"/>
</dbReference>
<dbReference type="InterPro" id="IPR012916">
    <property type="entry name" value="RED_N"/>
</dbReference>
<feature type="compositionally biased region" description="Basic and acidic residues" evidence="5">
    <location>
        <begin position="1041"/>
        <end position="1055"/>
    </location>
</feature>
<feature type="compositionally biased region" description="Polar residues" evidence="5">
    <location>
        <begin position="1085"/>
        <end position="1094"/>
    </location>
</feature>
<evidence type="ECO:0000313" key="8">
    <source>
        <dbReference type="EMBL" id="KAH0865624.1"/>
    </source>
</evidence>
<evidence type="ECO:0000256" key="4">
    <source>
        <dbReference type="ARBA" id="ARBA00023242"/>
    </source>
</evidence>
<feature type="compositionally biased region" description="Basic and acidic residues" evidence="5">
    <location>
        <begin position="285"/>
        <end position="303"/>
    </location>
</feature>
<feature type="compositionally biased region" description="Low complexity" evidence="5">
    <location>
        <begin position="450"/>
        <end position="460"/>
    </location>
</feature>
<feature type="domain" description="RED-like N-terminal" evidence="7">
    <location>
        <begin position="463"/>
        <end position="622"/>
    </location>
</feature>
<feature type="region of interest" description="Disordered" evidence="5">
    <location>
        <begin position="561"/>
        <end position="581"/>
    </location>
</feature>